<feature type="compositionally biased region" description="Polar residues" evidence="1">
    <location>
        <begin position="92"/>
        <end position="112"/>
    </location>
</feature>
<gene>
    <name evidence="2" type="ORF">V5O48_006762</name>
</gene>
<keyword evidence="3" id="KW-1185">Reference proteome</keyword>
<feature type="compositionally biased region" description="Low complexity" evidence="1">
    <location>
        <begin position="321"/>
        <end position="338"/>
    </location>
</feature>
<feature type="region of interest" description="Disordered" evidence="1">
    <location>
        <begin position="217"/>
        <end position="263"/>
    </location>
</feature>
<evidence type="ECO:0000313" key="3">
    <source>
        <dbReference type="Proteomes" id="UP001465976"/>
    </source>
</evidence>
<evidence type="ECO:0000313" key="2">
    <source>
        <dbReference type="EMBL" id="KAL0575201.1"/>
    </source>
</evidence>
<protein>
    <submittedName>
        <fullName evidence="2">Uncharacterized protein</fullName>
    </submittedName>
</protein>
<dbReference type="EMBL" id="JBAHYK010000326">
    <property type="protein sequence ID" value="KAL0575201.1"/>
    <property type="molecule type" value="Genomic_DNA"/>
</dbReference>
<name>A0ABR3FIK1_9AGAR</name>
<feature type="compositionally biased region" description="Basic and acidic residues" evidence="1">
    <location>
        <begin position="68"/>
        <end position="82"/>
    </location>
</feature>
<accession>A0ABR3FIK1</accession>
<reference evidence="2 3" key="1">
    <citation type="submission" date="2024-02" db="EMBL/GenBank/DDBJ databases">
        <title>A draft genome for the cacao thread blight pathogen Marasmius crinis-equi.</title>
        <authorList>
            <person name="Cohen S.P."/>
            <person name="Baruah I.K."/>
            <person name="Amoako-Attah I."/>
            <person name="Bukari Y."/>
            <person name="Meinhardt L.W."/>
            <person name="Bailey B.A."/>
        </authorList>
    </citation>
    <scope>NUCLEOTIDE SEQUENCE [LARGE SCALE GENOMIC DNA]</scope>
    <source>
        <strain evidence="2 3">GH-76</strain>
    </source>
</reference>
<sequence>MALINGKTASEAPGVYDDTLPGHRDPSANPDMKILSHIPPSPPPTLPLILPSGSPPPSVLPSDDDESDKNGDEIGQEDKESSESSGSELITPPTSEINNSVQVVTKGSSQVDSYPIPPIPQTSVPLIPPRRTKSTGILNYPSEYTRSRSCSLPSGDPEAVSAERHLHSASCSSSSLNVKFAPLPQLAPRKRKSNTPLGVAARGQLMRRRRQLMNGGEYGSHQVQGQPNMYGDVVEPSEDEAAARARARARGSGGYGVDEDGEEMEDPFVALGKMFKGAWKRMRGGSRNGKEKECPGNGEAANGDAVDIEKGGLSIPEEVETPAAETTTDTTPNTATDTSPDHEQNDTEGKPVASGENISPKQDEKASSMKPSQTGSIRRK</sequence>
<feature type="region of interest" description="Disordered" evidence="1">
    <location>
        <begin position="1"/>
        <end position="137"/>
    </location>
</feature>
<comment type="caution">
    <text evidence="2">The sequence shown here is derived from an EMBL/GenBank/DDBJ whole genome shotgun (WGS) entry which is preliminary data.</text>
</comment>
<feature type="region of interest" description="Disordered" evidence="1">
    <location>
        <begin position="281"/>
        <end position="380"/>
    </location>
</feature>
<dbReference type="Proteomes" id="UP001465976">
    <property type="component" value="Unassembled WGS sequence"/>
</dbReference>
<proteinExistence type="predicted"/>
<feature type="compositionally biased region" description="Basic and acidic residues" evidence="1">
    <location>
        <begin position="339"/>
        <end position="349"/>
    </location>
</feature>
<evidence type="ECO:0000256" key="1">
    <source>
        <dbReference type="SAM" id="MobiDB-lite"/>
    </source>
</evidence>
<organism evidence="2 3">
    <name type="scientific">Marasmius crinis-equi</name>
    <dbReference type="NCBI Taxonomy" id="585013"/>
    <lineage>
        <taxon>Eukaryota</taxon>
        <taxon>Fungi</taxon>
        <taxon>Dikarya</taxon>
        <taxon>Basidiomycota</taxon>
        <taxon>Agaricomycotina</taxon>
        <taxon>Agaricomycetes</taxon>
        <taxon>Agaricomycetidae</taxon>
        <taxon>Agaricales</taxon>
        <taxon>Marasmiineae</taxon>
        <taxon>Marasmiaceae</taxon>
        <taxon>Marasmius</taxon>
    </lineage>
</organism>
<feature type="compositionally biased region" description="Polar residues" evidence="1">
    <location>
        <begin position="369"/>
        <end position="380"/>
    </location>
</feature>